<evidence type="ECO:0000313" key="2">
    <source>
        <dbReference type="EMBL" id="KQL44359.1"/>
    </source>
</evidence>
<name>A0ABR5N1I0_BRECH</name>
<accession>A0ABR5N1I0</accession>
<sequence>MIYLQNFSYIMFDVWCGKTSHLFTSFFKKHLLFFPPIVFSSIYPILPMYVTTVFIYIKQKIAECV</sequence>
<evidence type="ECO:0000313" key="3">
    <source>
        <dbReference type="Proteomes" id="UP000051063"/>
    </source>
</evidence>
<keyword evidence="1" id="KW-0472">Membrane</keyword>
<organism evidence="2 3">
    <name type="scientific">Brevibacillus choshinensis</name>
    <dbReference type="NCBI Taxonomy" id="54911"/>
    <lineage>
        <taxon>Bacteria</taxon>
        <taxon>Bacillati</taxon>
        <taxon>Bacillota</taxon>
        <taxon>Bacilli</taxon>
        <taxon>Bacillales</taxon>
        <taxon>Paenibacillaceae</taxon>
        <taxon>Brevibacillus</taxon>
    </lineage>
</organism>
<keyword evidence="3" id="KW-1185">Reference proteome</keyword>
<comment type="caution">
    <text evidence="2">The sequence shown here is derived from an EMBL/GenBank/DDBJ whole genome shotgun (WGS) entry which is preliminary data.</text>
</comment>
<dbReference type="EMBL" id="LJJB01000013">
    <property type="protein sequence ID" value="KQL44359.1"/>
    <property type="molecule type" value="Genomic_DNA"/>
</dbReference>
<proteinExistence type="predicted"/>
<protein>
    <submittedName>
        <fullName evidence="2">Uncharacterized protein</fullName>
    </submittedName>
</protein>
<gene>
    <name evidence="2" type="ORF">AN963_23435</name>
</gene>
<dbReference type="Proteomes" id="UP000051063">
    <property type="component" value="Unassembled WGS sequence"/>
</dbReference>
<keyword evidence="1" id="KW-1133">Transmembrane helix</keyword>
<keyword evidence="1" id="KW-0812">Transmembrane</keyword>
<evidence type="ECO:0000256" key="1">
    <source>
        <dbReference type="SAM" id="Phobius"/>
    </source>
</evidence>
<feature type="transmembrane region" description="Helical" evidence="1">
    <location>
        <begin position="33"/>
        <end position="57"/>
    </location>
</feature>
<reference evidence="2 3" key="1">
    <citation type="submission" date="2015-09" db="EMBL/GenBank/DDBJ databases">
        <title>Genome sequencing project for genomic taxonomy and phylogenomics of Bacillus-like bacteria.</title>
        <authorList>
            <person name="Liu B."/>
            <person name="Wang J."/>
            <person name="Zhu Y."/>
            <person name="Liu G."/>
            <person name="Chen Q."/>
            <person name="Chen Z."/>
            <person name="Lan J."/>
            <person name="Che J."/>
            <person name="Ge C."/>
            <person name="Shi H."/>
            <person name="Pan Z."/>
            <person name="Liu X."/>
        </authorList>
    </citation>
    <scope>NUCLEOTIDE SEQUENCE [LARGE SCALE GENOMIC DNA]</scope>
    <source>
        <strain evidence="2 3">DSM 8552</strain>
    </source>
</reference>